<evidence type="ECO:0000256" key="11">
    <source>
        <dbReference type="ARBA" id="ARBA00022840"/>
    </source>
</evidence>
<keyword evidence="11 16" id="KW-0067">ATP-binding</keyword>
<dbReference type="InterPro" id="IPR004619">
    <property type="entry name" value="Type_III_PanK"/>
</dbReference>
<evidence type="ECO:0000256" key="10">
    <source>
        <dbReference type="ARBA" id="ARBA00022777"/>
    </source>
</evidence>
<dbReference type="RefSeq" id="WP_096028955.1">
    <property type="nucleotide sequence ID" value="NZ_CP015578.1"/>
</dbReference>
<dbReference type="Gene3D" id="3.30.420.40">
    <property type="match status" value="2"/>
</dbReference>
<dbReference type="KEGG" id="clx:CLAN_0697"/>
<evidence type="ECO:0000256" key="6">
    <source>
        <dbReference type="ARBA" id="ARBA00012102"/>
    </source>
</evidence>
<name>A0A1X9SMI8_9BACT</name>
<evidence type="ECO:0000313" key="17">
    <source>
        <dbReference type="EMBL" id="ARQ97444.1"/>
    </source>
</evidence>
<dbReference type="GeneID" id="46921173"/>
<dbReference type="PANTHER" id="PTHR34265:SF1">
    <property type="entry name" value="TYPE III PANTOTHENATE KINASE"/>
    <property type="match status" value="1"/>
</dbReference>
<protein>
    <recommendedName>
        <fullName evidence="15 16">Type III pantothenate kinase</fullName>
        <ecNumber evidence="6 16">2.7.1.33</ecNumber>
    </recommendedName>
    <alternativeName>
        <fullName evidence="16">PanK-III</fullName>
    </alternativeName>
    <alternativeName>
        <fullName evidence="16">Pantothenic acid kinase</fullName>
    </alternativeName>
</protein>
<dbReference type="EC" id="2.7.1.33" evidence="6 16"/>
<keyword evidence="7 16" id="KW-0963">Cytoplasm</keyword>
<keyword evidence="13 16" id="KW-0173">Coenzyme A biosynthesis</keyword>
<dbReference type="GO" id="GO:0005524">
    <property type="term" value="F:ATP binding"/>
    <property type="evidence" value="ECO:0007669"/>
    <property type="project" value="UniProtKB-UniRule"/>
</dbReference>
<comment type="subunit">
    <text evidence="5 16">Homodimer.</text>
</comment>
<feature type="binding site" evidence="16">
    <location>
        <position position="67"/>
    </location>
    <ligand>
        <name>substrate</name>
    </ligand>
</feature>
<feature type="binding site" evidence="16">
    <location>
        <position position="88"/>
    </location>
    <ligand>
        <name>K(+)</name>
        <dbReference type="ChEBI" id="CHEBI:29103"/>
    </ligand>
</feature>
<comment type="similarity">
    <text evidence="14 16">Belongs to the type III pantothenate kinase family.</text>
</comment>
<dbReference type="AlphaFoldDB" id="A0A1X9SMI8"/>
<comment type="subcellular location">
    <subcellularLocation>
        <location evidence="3 16">Cytoplasm</location>
    </subcellularLocation>
</comment>
<dbReference type="GO" id="GO:0046872">
    <property type="term" value="F:metal ion binding"/>
    <property type="evidence" value="ECO:0007669"/>
    <property type="project" value="UniProtKB-KW"/>
</dbReference>
<evidence type="ECO:0000256" key="2">
    <source>
        <dbReference type="ARBA" id="ARBA00001958"/>
    </source>
</evidence>
<comment type="cofactor">
    <cofactor evidence="16">
        <name>NH4(+)</name>
        <dbReference type="ChEBI" id="CHEBI:28938"/>
    </cofactor>
    <cofactor evidence="16">
        <name>K(+)</name>
        <dbReference type="ChEBI" id="CHEBI:29103"/>
    </cofactor>
    <text evidence="16">A monovalent cation. Ammonium or potassium.</text>
</comment>
<evidence type="ECO:0000256" key="4">
    <source>
        <dbReference type="ARBA" id="ARBA00005225"/>
    </source>
</evidence>
<comment type="cofactor">
    <cofactor evidence="2">
        <name>K(+)</name>
        <dbReference type="ChEBI" id="CHEBI:29103"/>
    </cofactor>
</comment>
<keyword evidence="8 16" id="KW-0808">Transferase</keyword>
<dbReference type="GO" id="GO:0015937">
    <property type="term" value="P:coenzyme A biosynthetic process"/>
    <property type="evidence" value="ECO:0007669"/>
    <property type="project" value="UniProtKB-UniRule"/>
</dbReference>
<comment type="function">
    <text evidence="16">Catalyzes the phosphorylation of pantothenate (Pan), the first step in CoA biosynthesis.</text>
</comment>
<dbReference type="HAMAP" id="MF_01274">
    <property type="entry name" value="Pantothen_kinase_3"/>
    <property type="match status" value="1"/>
</dbReference>
<feature type="binding site" evidence="16">
    <location>
        <begin position="5"/>
        <end position="12"/>
    </location>
    <ligand>
        <name>ATP</name>
        <dbReference type="ChEBI" id="CHEBI:30616"/>
    </ligand>
</feature>
<sequence length="208" mass="23136">MTLCDIGNTNATFFDGRKIWNLTIDEFNLYKPQEKIYYINVNDKANSKLQDPLFINIEPYIKLNSTYIGLGVDRAAACYAVNSGLIVDAGSAITLDLMANGCHIGGFIMPGITTSLSTLKNISSRLNLPLNSQIDLECLPQHTQDAISYGIIKPIVSLINEFSRGKSIYLTGGDGEFLSKFFSQAIYDRMLIFRGMQRAINENKEILC</sequence>
<evidence type="ECO:0000256" key="3">
    <source>
        <dbReference type="ARBA" id="ARBA00004496"/>
    </source>
</evidence>
<dbReference type="SUPFAM" id="SSF53067">
    <property type="entry name" value="Actin-like ATPase domain"/>
    <property type="match status" value="2"/>
</dbReference>
<evidence type="ECO:0000256" key="1">
    <source>
        <dbReference type="ARBA" id="ARBA00001206"/>
    </source>
</evidence>
<dbReference type="GO" id="GO:0005737">
    <property type="term" value="C:cytoplasm"/>
    <property type="evidence" value="ECO:0007669"/>
    <property type="project" value="UniProtKB-SubCell"/>
</dbReference>
<evidence type="ECO:0000256" key="13">
    <source>
        <dbReference type="ARBA" id="ARBA00022993"/>
    </source>
</evidence>
<evidence type="ECO:0000256" key="12">
    <source>
        <dbReference type="ARBA" id="ARBA00022958"/>
    </source>
</evidence>
<keyword evidence="10 16" id="KW-0418">Kinase</keyword>
<keyword evidence="9 16" id="KW-0547">Nucleotide-binding</keyword>
<dbReference type="CDD" id="cd24015">
    <property type="entry name" value="ASKHA_NBD_PanK-III"/>
    <property type="match status" value="1"/>
</dbReference>
<proteinExistence type="inferred from homology"/>
<dbReference type="InterPro" id="IPR043129">
    <property type="entry name" value="ATPase_NBD"/>
</dbReference>
<feature type="binding site" evidence="16">
    <location>
        <position position="91"/>
    </location>
    <ligand>
        <name>ATP</name>
        <dbReference type="ChEBI" id="CHEBI:30616"/>
    </ligand>
</feature>
<evidence type="ECO:0000256" key="9">
    <source>
        <dbReference type="ARBA" id="ARBA00022741"/>
    </source>
</evidence>
<dbReference type="GO" id="GO:0004594">
    <property type="term" value="F:pantothenate kinase activity"/>
    <property type="evidence" value="ECO:0007669"/>
    <property type="project" value="UniProtKB-UniRule"/>
</dbReference>
<evidence type="ECO:0000256" key="8">
    <source>
        <dbReference type="ARBA" id="ARBA00022679"/>
    </source>
</evidence>
<comment type="pathway">
    <text evidence="4 16">Cofactor biosynthesis; coenzyme A biosynthesis; CoA from (R)-pantothenate: step 1/5.</text>
</comment>
<evidence type="ECO:0000313" key="18">
    <source>
        <dbReference type="Proteomes" id="UP000202031"/>
    </source>
</evidence>
<feature type="binding site" evidence="16">
    <location>
        <begin position="71"/>
        <end position="74"/>
    </location>
    <ligand>
        <name>substrate</name>
    </ligand>
</feature>
<feature type="active site" description="Proton acceptor" evidence="16">
    <location>
        <position position="73"/>
    </location>
</feature>
<organism evidence="17 18">
    <name type="scientific">Campylobacter lanienae NCTC 13004</name>
    <dbReference type="NCBI Taxonomy" id="1031753"/>
    <lineage>
        <taxon>Bacteria</taxon>
        <taxon>Pseudomonadati</taxon>
        <taxon>Campylobacterota</taxon>
        <taxon>Epsilonproteobacteria</taxon>
        <taxon>Campylobacterales</taxon>
        <taxon>Campylobacteraceae</taxon>
        <taxon>Campylobacter</taxon>
    </lineage>
</organism>
<evidence type="ECO:0000256" key="16">
    <source>
        <dbReference type="HAMAP-Rule" id="MF_01274"/>
    </source>
</evidence>
<keyword evidence="16" id="KW-0479">Metal-binding</keyword>
<comment type="catalytic activity">
    <reaction evidence="1 16">
        <text>(R)-pantothenate + ATP = (R)-4'-phosphopantothenate + ADP + H(+)</text>
        <dbReference type="Rhea" id="RHEA:16373"/>
        <dbReference type="ChEBI" id="CHEBI:10986"/>
        <dbReference type="ChEBI" id="CHEBI:15378"/>
        <dbReference type="ChEBI" id="CHEBI:29032"/>
        <dbReference type="ChEBI" id="CHEBI:30616"/>
        <dbReference type="ChEBI" id="CHEBI:456216"/>
        <dbReference type="EC" id="2.7.1.33"/>
    </reaction>
</comment>
<gene>
    <name evidence="16 17" type="primary">coaX</name>
    <name evidence="17" type="ORF">CLAN_0697</name>
</gene>
<reference evidence="18" key="1">
    <citation type="journal article" date="2017" name="Genome Biol. Evol.">
        <title>Comparative Genomic Analysis Identifies a Campylobacter Clade Deficient in Selenium Metabolism.</title>
        <authorList>
            <person name="Miller W.G."/>
            <person name="Yee E."/>
            <person name="Lopes B.S."/>
            <person name="Chapman M.H."/>
            <person name="Huynh S."/>
            <person name="Bono J.L."/>
            <person name="Parker C.T."/>
            <person name="Strachan N.J.C."/>
            <person name="Forbes K.J."/>
        </authorList>
    </citation>
    <scope>NUCLEOTIDE SEQUENCE [LARGE SCALE GENOMIC DNA]</scope>
    <source>
        <strain evidence="18">NCTC 13004</strain>
    </source>
</reference>
<evidence type="ECO:0000256" key="5">
    <source>
        <dbReference type="ARBA" id="ARBA00011738"/>
    </source>
</evidence>
<accession>A0A1X9SMI8</accession>
<evidence type="ECO:0000256" key="7">
    <source>
        <dbReference type="ARBA" id="ARBA00022490"/>
    </source>
</evidence>
<dbReference type="NCBIfam" id="NF009872">
    <property type="entry name" value="PRK13333.1"/>
    <property type="match status" value="1"/>
</dbReference>
<dbReference type="NCBIfam" id="TIGR00671">
    <property type="entry name" value="baf"/>
    <property type="match status" value="1"/>
</dbReference>
<dbReference type="Pfam" id="PF03309">
    <property type="entry name" value="Pan_kinase"/>
    <property type="match status" value="1"/>
</dbReference>
<keyword evidence="12 16" id="KW-0630">Potassium</keyword>
<dbReference type="Proteomes" id="UP000202031">
    <property type="component" value="Chromosome"/>
</dbReference>
<dbReference type="UniPathway" id="UPA00241">
    <property type="reaction ID" value="UER00352"/>
</dbReference>
<evidence type="ECO:0000256" key="15">
    <source>
        <dbReference type="ARBA" id="ARBA00040883"/>
    </source>
</evidence>
<dbReference type="EMBL" id="CP015578">
    <property type="protein sequence ID" value="ARQ97444.1"/>
    <property type="molecule type" value="Genomic_DNA"/>
</dbReference>
<dbReference type="PANTHER" id="PTHR34265">
    <property type="entry name" value="TYPE III PANTOTHENATE KINASE"/>
    <property type="match status" value="1"/>
</dbReference>
<evidence type="ECO:0000256" key="14">
    <source>
        <dbReference type="ARBA" id="ARBA00038036"/>
    </source>
</evidence>
<feature type="binding site" evidence="16">
    <location>
        <position position="143"/>
    </location>
    <ligand>
        <name>substrate</name>
    </ligand>
</feature>